<dbReference type="PANTHER" id="PTHR30189">
    <property type="entry name" value="LPS-ASSEMBLY PROTEIN"/>
    <property type="match status" value="1"/>
</dbReference>
<name>A0ABP9WRE1_9GAMM</name>
<comment type="subunit">
    <text evidence="4">Component of the lipopolysaccharide transport and assembly complex. Interacts with LptE and LptA.</text>
</comment>
<comment type="similarity">
    <text evidence="4">Belongs to the LptD family.</text>
</comment>
<dbReference type="InterPro" id="IPR007543">
    <property type="entry name" value="LptD_C"/>
</dbReference>
<dbReference type="Gene3D" id="2.60.450.10">
    <property type="entry name" value="Lipopolysaccharide (LPS) transport protein A like domain"/>
    <property type="match status" value="1"/>
</dbReference>
<evidence type="ECO:0000313" key="7">
    <source>
        <dbReference type="EMBL" id="GAA5525777.1"/>
    </source>
</evidence>
<dbReference type="Proteomes" id="UP001408594">
    <property type="component" value="Unassembled WGS sequence"/>
</dbReference>
<gene>
    <name evidence="4 7" type="primary">lptD</name>
    <name evidence="7" type="ORF">Maes01_02350</name>
</gene>
<dbReference type="EMBL" id="BAABRT010000020">
    <property type="protein sequence ID" value="GAA5525777.1"/>
    <property type="molecule type" value="Genomic_DNA"/>
</dbReference>
<evidence type="ECO:0000259" key="6">
    <source>
        <dbReference type="Pfam" id="PF04453"/>
    </source>
</evidence>
<keyword evidence="2 4" id="KW-0472">Membrane</keyword>
<evidence type="ECO:0000256" key="2">
    <source>
        <dbReference type="ARBA" id="ARBA00023136"/>
    </source>
</evidence>
<evidence type="ECO:0000256" key="3">
    <source>
        <dbReference type="ARBA" id="ARBA00023237"/>
    </source>
</evidence>
<comment type="subcellular location">
    <subcellularLocation>
        <location evidence="4">Cell outer membrane</location>
    </subcellularLocation>
</comment>
<protein>
    <recommendedName>
        <fullName evidence="4">LPS-assembly protein LptD</fullName>
    </recommendedName>
</protein>
<comment type="function">
    <text evidence="4">Together with LptE, is involved in the assembly of lipopolysaccharide (LPS) at the surface of the outer membrane.</text>
</comment>
<feature type="domain" description="LptD C-terminal" evidence="6">
    <location>
        <begin position="376"/>
        <end position="781"/>
    </location>
</feature>
<evidence type="ECO:0000256" key="4">
    <source>
        <dbReference type="HAMAP-Rule" id="MF_01411"/>
    </source>
</evidence>
<keyword evidence="3 4" id="KW-0998">Cell outer membrane</keyword>
<dbReference type="PANTHER" id="PTHR30189:SF1">
    <property type="entry name" value="LPS-ASSEMBLY PROTEIN LPTD"/>
    <property type="match status" value="1"/>
</dbReference>
<comment type="caution">
    <text evidence="7">The sequence shown here is derived from an EMBL/GenBank/DDBJ whole genome shotgun (WGS) entry which is preliminary data.</text>
</comment>
<dbReference type="Pfam" id="PF04453">
    <property type="entry name" value="LptD"/>
    <property type="match status" value="1"/>
</dbReference>
<proteinExistence type="inferred from homology"/>
<evidence type="ECO:0000313" key="8">
    <source>
        <dbReference type="Proteomes" id="UP001408594"/>
    </source>
</evidence>
<sequence length="877" mass="99063">MLDFPRWPRMQRLAMAIAQTSRPRRRLGLGTLGALSLTVAGPLWAQGPLPGEQPVPQQQGEEGFAEYNPYRYLDWLPAWQLPPEMRPAQATACSGAFVAPPRNYRDADLLPESAPLRATADASEWLDDGTARLSGNVHITQGYRQLFADQVDINRGESTATLRGAIEIREPDLLVRGLAAEIRTDSQAADIEDATYVLHSEFVHGSASFASREASGELILIDGNYTRCEPGNVVWQMSGGEIHIDNVERQGVARNVRLEILDVPLFYLPYMRFPVGADRLSGVLFPSLSNSDENGWDIAIPYYWNIAPQMDATIVPRYIQYRGTGAEVEVRHLSQLFNSELRAAGLPNDKGGNDEDAEELIRQGFPEELVLPAKGKNRWLINVEQQGNANTFWRTDIDYAKVSDPDYFRDLDTANLSVSAQSSLNQRVAATLFSDHWSATLRTQDYQQLVKDRFDTYRQLPRLDVDGNYRWGDWSLSMDHEITRWDHDDQQTIRFIADVGDPDSVTERSRNFVNADRVRLDYELQWEKQWLWGYVTPGVAARYLGYRIDPLFLNPDASDSPDASAAQFTLDSGLFFERDASVFGFDLVQTLEPRLFTLLSSDADQSGFINVSTDPLDGGNDLLFDTSLFTFSYDQLFRDSRFTGNDRIDDADRVALGLTSRIIDPLSGRDLFALSGGQIFYLQDRKTTLTGITEDAPRSEFAARLESRPIQPLRISSELIYDDDRGELNRGNASLRYLDSDFRLFNLSYRYLRRSEVGDLDGELVRGSIEQLDASMVLPVSPTTALLARANYDMTFNRELEYMAGVEYDSCCYMVRLAWRRTLDNDLADVVSPEELEFDEGIYIEFQLKGLASLGTSVTSMLNQGIPNFEQREQLKP</sequence>
<reference evidence="7 8" key="1">
    <citation type="submission" date="2024-02" db="EMBL/GenBank/DDBJ databases">
        <title>Microbulbifer aestuariivivens NBRC 112533.</title>
        <authorList>
            <person name="Ichikawa N."/>
            <person name="Katano-Makiyama Y."/>
            <person name="Hidaka K."/>
        </authorList>
    </citation>
    <scope>NUCLEOTIDE SEQUENCE [LARGE SCALE GENOMIC DNA]</scope>
    <source>
        <strain evidence="7 8">NBRC 112533</strain>
    </source>
</reference>
<dbReference type="InterPro" id="IPR020889">
    <property type="entry name" value="LipoPS_assembly_LptD"/>
</dbReference>
<dbReference type="InterPro" id="IPR005653">
    <property type="entry name" value="OstA-like_N"/>
</dbReference>
<evidence type="ECO:0000259" key="5">
    <source>
        <dbReference type="Pfam" id="PF03968"/>
    </source>
</evidence>
<keyword evidence="8" id="KW-1185">Reference proteome</keyword>
<dbReference type="HAMAP" id="MF_01411">
    <property type="entry name" value="LPS_assembly_LptD"/>
    <property type="match status" value="1"/>
</dbReference>
<feature type="domain" description="Organic solvent tolerance-like N-terminal" evidence="5">
    <location>
        <begin position="128"/>
        <end position="246"/>
    </location>
</feature>
<evidence type="ECO:0000256" key="1">
    <source>
        <dbReference type="ARBA" id="ARBA00022729"/>
    </source>
</evidence>
<dbReference type="Pfam" id="PF03968">
    <property type="entry name" value="LptD_N"/>
    <property type="match status" value="1"/>
</dbReference>
<accession>A0ABP9WRE1</accession>
<organism evidence="7 8">
    <name type="scientific">Microbulbifer aestuariivivens</name>
    <dbReference type="NCBI Taxonomy" id="1908308"/>
    <lineage>
        <taxon>Bacteria</taxon>
        <taxon>Pseudomonadati</taxon>
        <taxon>Pseudomonadota</taxon>
        <taxon>Gammaproteobacteria</taxon>
        <taxon>Cellvibrionales</taxon>
        <taxon>Microbulbiferaceae</taxon>
        <taxon>Microbulbifer</taxon>
    </lineage>
</organism>
<keyword evidence="1 4" id="KW-0732">Signal</keyword>
<comment type="caution">
    <text evidence="4">Lacks conserved residue(s) required for the propagation of feature annotation.</text>
</comment>
<dbReference type="InterPro" id="IPR050218">
    <property type="entry name" value="LptD"/>
</dbReference>